<proteinExistence type="predicted"/>
<accession>A0A4Z2HGE3</accession>
<dbReference type="Proteomes" id="UP000314294">
    <property type="component" value="Unassembled WGS sequence"/>
</dbReference>
<dbReference type="AlphaFoldDB" id="A0A4Z2HGE3"/>
<comment type="caution">
    <text evidence="1">The sequence shown here is derived from an EMBL/GenBank/DDBJ whole genome shotgun (WGS) entry which is preliminary data.</text>
</comment>
<dbReference type="EMBL" id="SRLO01000255">
    <property type="protein sequence ID" value="TNN64305.1"/>
    <property type="molecule type" value="Genomic_DNA"/>
</dbReference>
<gene>
    <name evidence="1" type="ORF">EYF80_025435</name>
</gene>
<sequence>MVDHYNTIKEAFEGQKPSEGQKISWKMRSRRVLVMRPVLLTELSSLARAQSNCSACLDRTTTPASSFCSAARE</sequence>
<evidence type="ECO:0000313" key="1">
    <source>
        <dbReference type="EMBL" id="TNN64305.1"/>
    </source>
</evidence>
<name>A0A4Z2HGE3_9TELE</name>
<keyword evidence="2" id="KW-1185">Reference proteome</keyword>
<protein>
    <submittedName>
        <fullName evidence="1">Uncharacterized protein</fullName>
    </submittedName>
</protein>
<organism evidence="1 2">
    <name type="scientific">Liparis tanakae</name>
    <name type="common">Tanaka's snailfish</name>
    <dbReference type="NCBI Taxonomy" id="230148"/>
    <lineage>
        <taxon>Eukaryota</taxon>
        <taxon>Metazoa</taxon>
        <taxon>Chordata</taxon>
        <taxon>Craniata</taxon>
        <taxon>Vertebrata</taxon>
        <taxon>Euteleostomi</taxon>
        <taxon>Actinopterygii</taxon>
        <taxon>Neopterygii</taxon>
        <taxon>Teleostei</taxon>
        <taxon>Neoteleostei</taxon>
        <taxon>Acanthomorphata</taxon>
        <taxon>Eupercaria</taxon>
        <taxon>Perciformes</taxon>
        <taxon>Cottioidei</taxon>
        <taxon>Cottales</taxon>
        <taxon>Liparidae</taxon>
        <taxon>Liparis</taxon>
    </lineage>
</organism>
<reference evidence="1 2" key="1">
    <citation type="submission" date="2019-03" db="EMBL/GenBank/DDBJ databases">
        <title>First draft genome of Liparis tanakae, snailfish: a comprehensive survey of snailfish specific genes.</title>
        <authorList>
            <person name="Kim W."/>
            <person name="Song I."/>
            <person name="Jeong J.-H."/>
            <person name="Kim D."/>
            <person name="Kim S."/>
            <person name="Ryu S."/>
            <person name="Song J.Y."/>
            <person name="Lee S.K."/>
        </authorList>
    </citation>
    <scope>NUCLEOTIDE SEQUENCE [LARGE SCALE GENOMIC DNA]</scope>
    <source>
        <tissue evidence="1">Muscle</tissue>
    </source>
</reference>
<evidence type="ECO:0000313" key="2">
    <source>
        <dbReference type="Proteomes" id="UP000314294"/>
    </source>
</evidence>